<keyword evidence="1" id="KW-0472">Membrane</keyword>
<protein>
    <submittedName>
        <fullName evidence="2">Uncharacterized protein</fullName>
    </submittedName>
</protein>
<reference evidence="2" key="2">
    <citation type="submission" date="2025-08" db="UniProtKB">
        <authorList>
            <consortium name="Ensembl"/>
        </authorList>
    </citation>
    <scope>IDENTIFICATION</scope>
</reference>
<reference evidence="2" key="3">
    <citation type="submission" date="2025-09" db="UniProtKB">
        <authorList>
            <consortium name="Ensembl"/>
        </authorList>
    </citation>
    <scope>IDENTIFICATION</scope>
</reference>
<name>A0A8C3BXE2_CAIMO</name>
<accession>A0A8C3BXE2</accession>
<feature type="transmembrane region" description="Helical" evidence="1">
    <location>
        <begin position="69"/>
        <end position="89"/>
    </location>
</feature>
<keyword evidence="3" id="KW-1185">Reference proteome</keyword>
<keyword evidence="1" id="KW-1133">Transmembrane helix</keyword>
<evidence type="ECO:0000313" key="3">
    <source>
        <dbReference type="Proteomes" id="UP000694556"/>
    </source>
</evidence>
<dbReference type="Proteomes" id="UP000694556">
    <property type="component" value="Chromosome 1"/>
</dbReference>
<sequence>MLQLAASHFTASNTEASHKQVKNTSFFSCWSLPNQNSYQSSFGTDLFNFTTLAPATGVKGYAFRLANTLLLVFEILFCLASLFLTSSLASSGKLEAEMYDEAFEEADNLLTVLVVLPAGGGFRRSVAPFSVFFTFMLVLVELPSNTINGRFLNPSTAVTLKIQIVK</sequence>
<evidence type="ECO:0000313" key="2">
    <source>
        <dbReference type="Ensembl" id="ENSCMMP00000011491.1"/>
    </source>
</evidence>
<organism evidence="2 3">
    <name type="scientific">Cairina moschata</name>
    <name type="common">Muscovy duck</name>
    <dbReference type="NCBI Taxonomy" id="8855"/>
    <lineage>
        <taxon>Eukaryota</taxon>
        <taxon>Metazoa</taxon>
        <taxon>Chordata</taxon>
        <taxon>Craniata</taxon>
        <taxon>Vertebrata</taxon>
        <taxon>Euteleostomi</taxon>
        <taxon>Archelosauria</taxon>
        <taxon>Archosauria</taxon>
        <taxon>Dinosauria</taxon>
        <taxon>Saurischia</taxon>
        <taxon>Theropoda</taxon>
        <taxon>Coelurosauria</taxon>
        <taxon>Aves</taxon>
        <taxon>Neognathae</taxon>
        <taxon>Galloanserae</taxon>
        <taxon>Anseriformes</taxon>
        <taxon>Anatidae</taxon>
        <taxon>Anatinae</taxon>
        <taxon>Cairina</taxon>
    </lineage>
</organism>
<reference evidence="2" key="1">
    <citation type="submission" date="2018-09" db="EMBL/GenBank/DDBJ databases">
        <title>Common duck and Muscovy duck high density SNP chip.</title>
        <authorList>
            <person name="Vignal A."/>
            <person name="Thebault N."/>
            <person name="Warren W.C."/>
        </authorList>
    </citation>
    <scope>NUCLEOTIDE SEQUENCE [LARGE SCALE GENOMIC DNA]</scope>
</reference>
<keyword evidence="1" id="KW-0812">Transmembrane</keyword>
<evidence type="ECO:0000256" key="1">
    <source>
        <dbReference type="SAM" id="Phobius"/>
    </source>
</evidence>
<dbReference type="Ensembl" id="ENSCMMT00000012649.1">
    <property type="protein sequence ID" value="ENSCMMP00000011491.1"/>
    <property type="gene ID" value="ENSCMMG00000007266.1"/>
</dbReference>
<proteinExistence type="predicted"/>
<feature type="transmembrane region" description="Helical" evidence="1">
    <location>
        <begin position="125"/>
        <end position="142"/>
    </location>
</feature>
<dbReference type="AlphaFoldDB" id="A0A8C3BXE2"/>